<organism evidence="3 4">
    <name type="scientific">Halovibrio salipaludis</name>
    <dbReference type="NCBI Taxonomy" id="2032626"/>
    <lineage>
        <taxon>Bacteria</taxon>
        <taxon>Pseudomonadati</taxon>
        <taxon>Pseudomonadota</taxon>
        <taxon>Gammaproteobacteria</taxon>
        <taxon>Oceanospirillales</taxon>
        <taxon>Halomonadaceae</taxon>
        <taxon>Halovibrio</taxon>
    </lineage>
</organism>
<name>A0A2A2F625_9GAMM</name>
<protein>
    <recommendedName>
        <fullName evidence="5">NAD/FAD-utilizing enzyme</fullName>
    </recommendedName>
</protein>
<keyword evidence="2" id="KW-0812">Transmembrane</keyword>
<evidence type="ECO:0000313" key="3">
    <source>
        <dbReference type="EMBL" id="PAU80164.1"/>
    </source>
</evidence>
<feature type="region of interest" description="Disordered" evidence="1">
    <location>
        <begin position="152"/>
        <end position="179"/>
    </location>
</feature>
<feature type="transmembrane region" description="Helical" evidence="2">
    <location>
        <begin position="90"/>
        <end position="112"/>
    </location>
</feature>
<feature type="transmembrane region" description="Helical" evidence="2">
    <location>
        <begin position="64"/>
        <end position="84"/>
    </location>
</feature>
<keyword evidence="2" id="KW-0472">Membrane</keyword>
<evidence type="ECO:0008006" key="5">
    <source>
        <dbReference type="Google" id="ProtNLM"/>
    </source>
</evidence>
<sequence length="179" mass="20535">MKRLFYLVDRMDSVEAISEDLHQEGITDWRFHILSRDEAGLFTRKLHSASLFDRTDLPRYTERGALAGGLFALAFIATAQWTQAFAMPTVAWIALFLFMVAAGAFLAGFGGIGAENYRIRRFHDAIENGEHLVMVDVRKKDEQRMKELMAQRHPEARLQRETSSFNNPFVEEDGKPHLF</sequence>
<dbReference type="Proteomes" id="UP000218896">
    <property type="component" value="Unassembled WGS sequence"/>
</dbReference>
<keyword evidence="4" id="KW-1185">Reference proteome</keyword>
<dbReference type="OrthoDB" id="5905880at2"/>
<dbReference type="RefSeq" id="WP_095617781.1">
    <property type="nucleotide sequence ID" value="NZ_NSKD01000004.1"/>
</dbReference>
<gene>
    <name evidence="3" type="ORF">CK501_11000</name>
</gene>
<evidence type="ECO:0000256" key="1">
    <source>
        <dbReference type="SAM" id="MobiDB-lite"/>
    </source>
</evidence>
<accession>A0A2A2F625</accession>
<reference evidence="3 4" key="1">
    <citation type="submission" date="2017-08" db="EMBL/GenBank/DDBJ databases">
        <title>Halovibrio sewagensis sp. nov., isolated from wastewater of high salinity.</title>
        <authorList>
            <person name="Dong X."/>
            <person name="Zhang G."/>
        </authorList>
    </citation>
    <scope>NUCLEOTIDE SEQUENCE [LARGE SCALE GENOMIC DNA]</scope>
    <source>
        <strain evidence="3 4">YL5-2</strain>
    </source>
</reference>
<proteinExistence type="predicted"/>
<dbReference type="EMBL" id="NSKD01000004">
    <property type="protein sequence ID" value="PAU80164.1"/>
    <property type="molecule type" value="Genomic_DNA"/>
</dbReference>
<keyword evidence="2" id="KW-1133">Transmembrane helix</keyword>
<evidence type="ECO:0000256" key="2">
    <source>
        <dbReference type="SAM" id="Phobius"/>
    </source>
</evidence>
<comment type="caution">
    <text evidence="3">The sequence shown here is derived from an EMBL/GenBank/DDBJ whole genome shotgun (WGS) entry which is preliminary data.</text>
</comment>
<dbReference type="AlphaFoldDB" id="A0A2A2F625"/>
<evidence type="ECO:0000313" key="4">
    <source>
        <dbReference type="Proteomes" id="UP000218896"/>
    </source>
</evidence>